<dbReference type="PANTHER" id="PTHR35115">
    <property type="entry name" value="CYCLIN DELTA-3"/>
    <property type="match status" value="1"/>
</dbReference>
<name>A0A6A4PYL6_LUPAL</name>
<keyword evidence="2" id="KW-1185">Reference proteome</keyword>
<dbReference type="PANTHER" id="PTHR35115:SF1">
    <property type="entry name" value="PROTEIN IN CHLOROPLAST ATPASE BIOGENESIS, CHLOROPLASTIC"/>
    <property type="match status" value="1"/>
</dbReference>
<accession>A0A6A4PYL6</accession>
<dbReference type="OrthoDB" id="537706at2759"/>
<reference evidence="2" key="1">
    <citation type="journal article" date="2020" name="Nat. Commun.">
        <title>Genome sequence of the cluster root forming white lupin.</title>
        <authorList>
            <person name="Hufnagel B."/>
            <person name="Marques A."/>
            <person name="Soriano A."/>
            <person name="Marques L."/>
            <person name="Divol F."/>
            <person name="Doumas P."/>
            <person name="Sallet E."/>
            <person name="Mancinotti D."/>
            <person name="Carrere S."/>
            <person name="Marande W."/>
            <person name="Arribat S."/>
            <person name="Keller J."/>
            <person name="Huneau C."/>
            <person name="Blein T."/>
            <person name="Aime D."/>
            <person name="Laguerre M."/>
            <person name="Taylor J."/>
            <person name="Schubert V."/>
            <person name="Nelson M."/>
            <person name="Geu-Flores F."/>
            <person name="Crespi M."/>
            <person name="Gallardo-Guerrero K."/>
            <person name="Delaux P.-M."/>
            <person name="Salse J."/>
            <person name="Berges H."/>
            <person name="Guyot R."/>
            <person name="Gouzy J."/>
            <person name="Peret B."/>
        </authorList>
    </citation>
    <scope>NUCLEOTIDE SEQUENCE [LARGE SCALE GENOMIC DNA]</scope>
    <source>
        <strain evidence="2">cv. Amiga</strain>
    </source>
</reference>
<evidence type="ECO:0000313" key="1">
    <source>
        <dbReference type="EMBL" id="KAE9606787.1"/>
    </source>
</evidence>
<dbReference type="InterPro" id="IPR045287">
    <property type="entry name" value="PAB"/>
</dbReference>
<comment type="caution">
    <text evidence="1">The sequence shown here is derived from an EMBL/GenBank/DDBJ whole genome shotgun (WGS) entry which is preliminary data.</text>
</comment>
<evidence type="ECO:0000313" key="2">
    <source>
        <dbReference type="Proteomes" id="UP000447434"/>
    </source>
</evidence>
<proteinExistence type="predicted"/>
<gene>
    <name evidence="1" type="ORF">Lalb_Chr09g0323281</name>
</gene>
<sequence length="132" mass="15066">MQRTVKREMKNYSMHASADAGKKLYRKGDFPESKVSYLDVYLLKKVGIFPDIIERKAKRHFEEGDHVMYVQCLSFSCVIFVFVQEKVTEEGRQEDLQKGEAHAQVALDEAAFLLDLASIEGTCDKMLPGSRT</sequence>
<protein>
    <submittedName>
        <fullName evidence="1">Uncharacterized protein</fullName>
    </submittedName>
</protein>
<organism evidence="1 2">
    <name type="scientific">Lupinus albus</name>
    <name type="common">White lupine</name>
    <name type="synonym">Lupinus termis</name>
    <dbReference type="NCBI Taxonomy" id="3870"/>
    <lineage>
        <taxon>Eukaryota</taxon>
        <taxon>Viridiplantae</taxon>
        <taxon>Streptophyta</taxon>
        <taxon>Embryophyta</taxon>
        <taxon>Tracheophyta</taxon>
        <taxon>Spermatophyta</taxon>
        <taxon>Magnoliopsida</taxon>
        <taxon>eudicotyledons</taxon>
        <taxon>Gunneridae</taxon>
        <taxon>Pentapetalae</taxon>
        <taxon>rosids</taxon>
        <taxon>fabids</taxon>
        <taxon>Fabales</taxon>
        <taxon>Fabaceae</taxon>
        <taxon>Papilionoideae</taxon>
        <taxon>50 kb inversion clade</taxon>
        <taxon>genistoids sensu lato</taxon>
        <taxon>core genistoids</taxon>
        <taxon>Genisteae</taxon>
        <taxon>Lupinus</taxon>
    </lineage>
</organism>
<dbReference type="AlphaFoldDB" id="A0A6A4PYL6"/>
<dbReference type="Proteomes" id="UP000447434">
    <property type="component" value="Chromosome 9"/>
</dbReference>
<dbReference type="EMBL" id="WOCE01000009">
    <property type="protein sequence ID" value="KAE9606787.1"/>
    <property type="molecule type" value="Genomic_DNA"/>
</dbReference>